<evidence type="ECO:0000256" key="1">
    <source>
        <dbReference type="SAM" id="MobiDB-lite"/>
    </source>
</evidence>
<accession>A0A3A9K5I3</accession>
<sequence>MDQLDKKTASMSSEQKRKRMEELKGIDRKQSHILEKQTGVGLYPKVEMKDGTIIIYDNDKTKRQLFNI</sequence>
<feature type="region of interest" description="Disordered" evidence="1">
    <location>
        <begin position="1"/>
        <end position="29"/>
    </location>
</feature>
<dbReference type="EMBL" id="PDOE01000012">
    <property type="protein sequence ID" value="RKL65722.1"/>
    <property type="molecule type" value="Genomic_DNA"/>
</dbReference>
<keyword evidence="3" id="KW-1185">Reference proteome</keyword>
<name>A0A3A9K5I3_9BACI</name>
<dbReference type="Proteomes" id="UP000281498">
    <property type="component" value="Unassembled WGS sequence"/>
</dbReference>
<evidence type="ECO:0000313" key="3">
    <source>
        <dbReference type="Proteomes" id="UP000281498"/>
    </source>
</evidence>
<gene>
    <name evidence="2" type="ORF">CR203_18875</name>
</gene>
<evidence type="ECO:0000313" key="2">
    <source>
        <dbReference type="EMBL" id="RKL65722.1"/>
    </source>
</evidence>
<comment type="caution">
    <text evidence="2">The sequence shown here is derived from an EMBL/GenBank/DDBJ whole genome shotgun (WGS) entry which is preliminary data.</text>
</comment>
<proteinExistence type="predicted"/>
<protein>
    <submittedName>
        <fullName evidence="2">Uncharacterized protein</fullName>
    </submittedName>
</protein>
<dbReference type="RefSeq" id="WP_110937769.1">
    <property type="nucleotide sequence ID" value="NZ_KZ614147.1"/>
</dbReference>
<dbReference type="AlphaFoldDB" id="A0A3A9K5I3"/>
<reference evidence="2 3" key="1">
    <citation type="submission" date="2017-10" db="EMBL/GenBank/DDBJ databases">
        <title>Bacillus sp. nov., a halophilic bacterium isolated from a Keqin Lake.</title>
        <authorList>
            <person name="Wang H."/>
        </authorList>
    </citation>
    <scope>NUCLEOTIDE SEQUENCE [LARGE SCALE GENOMIC DNA]</scope>
    <source>
        <strain evidence="2 3">KCTC 13187</strain>
    </source>
</reference>
<organism evidence="2 3">
    <name type="scientific">Salipaludibacillus neizhouensis</name>
    <dbReference type="NCBI Taxonomy" id="885475"/>
    <lineage>
        <taxon>Bacteria</taxon>
        <taxon>Bacillati</taxon>
        <taxon>Bacillota</taxon>
        <taxon>Bacilli</taxon>
        <taxon>Bacillales</taxon>
        <taxon>Bacillaceae</taxon>
    </lineage>
</organism>
<feature type="compositionally biased region" description="Basic and acidic residues" evidence="1">
    <location>
        <begin position="19"/>
        <end position="29"/>
    </location>
</feature>